<dbReference type="InterPro" id="IPR054170">
    <property type="entry name" value="RlmL_1st"/>
</dbReference>
<dbReference type="GO" id="GO:0003723">
    <property type="term" value="F:RNA binding"/>
    <property type="evidence" value="ECO:0007669"/>
    <property type="project" value="UniProtKB-UniRule"/>
</dbReference>
<comment type="catalytic activity">
    <reaction evidence="6">
        <text>guanosine(2069) in 23S rRNA + S-adenosyl-L-methionine = N(2)-methylguanosine(2069) in 23S rRNA + S-adenosyl-L-homocysteine + H(+)</text>
        <dbReference type="Rhea" id="RHEA:43772"/>
        <dbReference type="Rhea" id="RHEA-COMP:10688"/>
        <dbReference type="Rhea" id="RHEA-COMP:10689"/>
        <dbReference type="ChEBI" id="CHEBI:15378"/>
        <dbReference type="ChEBI" id="CHEBI:57856"/>
        <dbReference type="ChEBI" id="CHEBI:59789"/>
        <dbReference type="ChEBI" id="CHEBI:74269"/>
        <dbReference type="ChEBI" id="CHEBI:74481"/>
        <dbReference type="EC" id="2.1.1.264"/>
    </reaction>
</comment>
<dbReference type="NCBIfam" id="NF008748">
    <property type="entry name" value="PRK11783.1"/>
    <property type="match status" value="1"/>
</dbReference>
<dbReference type="SMART" id="SM00981">
    <property type="entry name" value="THUMP"/>
    <property type="match status" value="1"/>
</dbReference>
<comment type="caution">
    <text evidence="10">The sequence shown here is derived from an EMBL/GenBank/DDBJ whole genome shotgun (WGS) entry which is preliminary data.</text>
</comment>
<keyword evidence="1 6" id="KW-0963">Cytoplasm</keyword>
<evidence type="ECO:0000313" key="10">
    <source>
        <dbReference type="EMBL" id="MDI1230681.1"/>
    </source>
</evidence>
<dbReference type="InterPro" id="IPR000241">
    <property type="entry name" value="RlmKL-like_Mtase"/>
</dbReference>
<keyword evidence="4 6" id="KW-0808">Transferase</keyword>
<evidence type="ECO:0000256" key="1">
    <source>
        <dbReference type="ARBA" id="ARBA00022490"/>
    </source>
</evidence>
<evidence type="ECO:0000256" key="4">
    <source>
        <dbReference type="ARBA" id="ARBA00022679"/>
    </source>
</evidence>
<dbReference type="EMBL" id="JAQSDF010000012">
    <property type="protein sequence ID" value="MDI1230681.1"/>
    <property type="molecule type" value="Genomic_DNA"/>
</dbReference>
<keyword evidence="3 6" id="KW-0489">Methyltransferase</keyword>
<dbReference type="InterPro" id="IPR004114">
    <property type="entry name" value="THUMP_dom"/>
</dbReference>
<evidence type="ECO:0000256" key="2">
    <source>
        <dbReference type="ARBA" id="ARBA00022552"/>
    </source>
</evidence>
<evidence type="ECO:0000256" key="7">
    <source>
        <dbReference type="PROSITE-ProRule" id="PRU00529"/>
    </source>
</evidence>
<dbReference type="Pfam" id="PF22020">
    <property type="entry name" value="RlmL_1st"/>
    <property type="match status" value="1"/>
</dbReference>
<dbReference type="Gene3D" id="3.40.50.150">
    <property type="entry name" value="Vaccinia Virus protein VP39"/>
    <property type="match status" value="2"/>
</dbReference>
<comment type="catalytic activity">
    <reaction evidence="6">
        <text>guanosine(2445) in 23S rRNA + S-adenosyl-L-methionine = N(2)-methylguanosine(2445) in 23S rRNA + S-adenosyl-L-homocysteine + H(+)</text>
        <dbReference type="Rhea" id="RHEA:42740"/>
        <dbReference type="Rhea" id="RHEA-COMP:10215"/>
        <dbReference type="Rhea" id="RHEA-COMP:10216"/>
        <dbReference type="ChEBI" id="CHEBI:15378"/>
        <dbReference type="ChEBI" id="CHEBI:57856"/>
        <dbReference type="ChEBI" id="CHEBI:59789"/>
        <dbReference type="ChEBI" id="CHEBI:74269"/>
        <dbReference type="ChEBI" id="CHEBI:74481"/>
        <dbReference type="EC" id="2.1.1.173"/>
    </reaction>
</comment>
<dbReference type="EC" id="2.1.1.264" evidence="6"/>
<dbReference type="PIRSF" id="PIRSF037618">
    <property type="entry name" value="RNA_Mtase_bacteria_prd"/>
    <property type="match status" value="1"/>
</dbReference>
<dbReference type="InterPro" id="IPR053943">
    <property type="entry name" value="RlmKL-like_Mtase_CS"/>
</dbReference>
<dbReference type="PROSITE" id="PS01261">
    <property type="entry name" value="UPF0020"/>
    <property type="match status" value="1"/>
</dbReference>
<dbReference type="Pfam" id="PF01170">
    <property type="entry name" value="UPF0020"/>
    <property type="match status" value="1"/>
</dbReference>
<organism evidence="10 11">
    <name type="scientific">Candidatus Methylobacter titanis</name>
    <dbReference type="NCBI Taxonomy" id="3053457"/>
    <lineage>
        <taxon>Bacteria</taxon>
        <taxon>Pseudomonadati</taxon>
        <taxon>Pseudomonadota</taxon>
        <taxon>Gammaproteobacteria</taxon>
        <taxon>Methylococcales</taxon>
        <taxon>Methylococcaceae</taxon>
        <taxon>Methylobacter</taxon>
    </lineage>
</organism>
<dbReference type="InterPro" id="IPR019614">
    <property type="entry name" value="SAM-dep_methyl-trfase"/>
</dbReference>
<keyword evidence="2 6" id="KW-0698">rRNA processing</keyword>
<keyword evidence="5 6" id="KW-0949">S-adenosyl-L-methionine</keyword>
<sequence length="800" mass="90084">MPTYQLFATTPKAMETILSDELRALGITHIKATLAGVAFQGDLETAYRACLWSRTANRILLVLSSFEVKTQEDLYNGVQKIDWFEHINPEDSFAVSFSAKNSEAINNTHFGALKVKDAIVDQMRDKFQIRPSINTEQPSIRINVYLNGETAQLSLDLSGESLHRRGYRDVNIKAPMKENLAAAMLLRSGWPQIAKQQGSLIDPMCGSGTLLLEGAMIAADYAPGLLRDYFGFTGWKKHDAECWKKLRAEAEQRKKIGMEKLPVIVGFDQNRQTVNTALAHIANADLQHKIHVERRDIENAEPAESWKPGLLICNPPYGERLGDEQETAELYKKFGASLKAHFIGWKAAMIISNPELGFRLGIRSQKPITLFNGALECKLLRLDIEESNFFIPKARTQEERIAQVTEISKAQEQRIAQATETRPAPQLETTGTDKEASVSGAKSIAYRDVGKGRELGAISFTDRDISEPVAAEMFANRLKKNLKKLSKWAKQNHITCYRVYDADLPEYAVAVDIYQGEQTWINVQEYEPPKSIDQHKADQRLAGLLAEIPRVLGVNSDQVFLKIRRKQKSTDQYEKHDDQGRFHIIEEGGCKLLVNFEDYLDTGLFLDHRPIRLMIQQQAKGKSFLNLFAYTGSATVHAAMGGAASTTTVDMSNTYINWAKKNMALNANEGEACRSQLTPLAYIPVGAHEFIQADCLEWLATEAELPSKHYDLIFLDPPTFSNSKRMDEAFDIQNDHVQLINNAISLLSPGGVLYFSTNFRRFKIDKQALSDFIVEDISAATIPEDFARNPKIHYCWRIKE</sequence>
<evidence type="ECO:0000256" key="3">
    <source>
        <dbReference type="ARBA" id="ARBA00022603"/>
    </source>
</evidence>
<dbReference type="Pfam" id="PF10672">
    <property type="entry name" value="Methyltrans_SAM"/>
    <property type="match status" value="1"/>
</dbReference>
<evidence type="ECO:0000256" key="8">
    <source>
        <dbReference type="SAM" id="MobiDB-lite"/>
    </source>
</evidence>
<evidence type="ECO:0000259" key="9">
    <source>
        <dbReference type="PROSITE" id="PS51165"/>
    </source>
</evidence>
<dbReference type="PROSITE" id="PS51165">
    <property type="entry name" value="THUMP"/>
    <property type="match status" value="1"/>
</dbReference>
<name>A0AA43TJX2_9GAMM</name>
<keyword evidence="7" id="KW-0694">RNA-binding</keyword>
<dbReference type="AlphaFoldDB" id="A0AA43TJX2"/>
<dbReference type="Gene3D" id="3.30.2130.30">
    <property type="match status" value="1"/>
</dbReference>
<protein>
    <recommendedName>
        <fullName evidence="6">Ribosomal RNA large subunit methyltransferase K/L</fullName>
    </recommendedName>
    <domain>
        <recommendedName>
            <fullName evidence="6">23S rRNA m2G2445 methyltransferase</fullName>
            <ecNumber evidence="6">2.1.1.173</ecNumber>
        </recommendedName>
        <alternativeName>
            <fullName evidence="6">rRNA (guanine-N(2)-)-methyltransferase RlmL</fullName>
        </alternativeName>
    </domain>
    <domain>
        <recommendedName>
            <fullName evidence="6">23S rRNA m7G2069 methyltransferase</fullName>
            <ecNumber evidence="6">2.1.1.264</ecNumber>
        </recommendedName>
        <alternativeName>
            <fullName evidence="6">rRNA (guanine-N(7)-)-methyltransferase RlmK</fullName>
        </alternativeName>
    </domain>
</protein>
<gene>
    <name evidence="10" type="primary">rlmKL</name>
    <name evidence="6" type="synonym">rlmL</name>
    <name evidence="10" type="ORF">PSU93_05990</name>
</gene>
<keyword evidence="11" id="KW-1185">Reference proteome</keyword>
<dbReference type="EC" id="2.1.1.173" evidence="6"/>
<comment type="subcellular location">
    <subcellularLocation>
        <location evidence="6">Cytoplasm</location>
    </subcellularLocation>
</comment>
<dbReference type="CDD" id="cd11715">
    <property type="entry name" value="THUMP_AdoMetMT"/>
    <property type="match status" value="1"/>
</dbReference>
<dbReference type="Pfam" id="PF02926">
    <property type="entry name" value="THUMP"/>
    <property type="match status" value="1"/>
</dbReference>
<dbReference type="PANTHER" id="PTHR47313">
    <property type="entry name" value="RIBOSOMAL RNA LARGE SUBUNIT METHYLTRANSFERASE K/L"/>
    <property type="match status" value="1"/>
</dbReference>
<dbReference type="PANTHER" id="PTHR47313:SF1">
    <property type="entry name" value="RIBOSOMAL RNA LARGE SUBUNIT METHYLTRANSFERASE K_L"/>
    <property type="match status" value="1"/>
</dbReference>
<dbReference type="GO" id="GO:0070043">
    <property type="term" value="F:rRNA (guanine-N7-)-methyltransferase activity"/>
    <property type="evidence" value="ECO:0007669"/>
    <property type="project" value="UniProtKB-UniRule"/>
</dbReference>
<dbReference type="PROSITE" id="PS00092">
    <property type="entry name" value="N6_MTASE"/>
    <property type="match status" value="1"/>
</dbReference>
<dbReference type="Gene3D" id="3.30.750.80">
    <property type="entry name" value="RNA methyltransferase domain (HRMD) like"/>
    <property type="match status" value="1"/>
</dbReference>
<dbReference type="InterPro" id="IPR002052">
    <property type="entry name" value="DNA_methylase_N6_adenine_CS"/>
</dbReference>
<dbReference type="GO" id="GO:0005737">
    <property type="term" value="C:cytoplasm"/>
    <property type="evidence" value="ECO:0007669"/>
    <property type="project" value="UniProtKB-SubCell"/>
</dbReference>
<dbReference type="CDD" id="cd02440">
    <property type="entry name" value="AdoMet_MTases"/>
    <property type="match status" value="1"/>
</dbReference>
<proteinExistence type="inferred from homology"/>
<dbReference type="SUPFAM" id="SSF53335">
    <property type="entry name" value="S-adenosyl-L-methionine-dependent methyltransferases"/>
    <property type="match status" value="2"/>
</dbReference>
<comment type="function">
    <text evidence="6">Specifically methylates the guanine in position 2445 (m2G2445) and the guanine in position 2069 (m7G2069) of 23S rRNA.</text>
</comment>
<dbReference type="GO" id="GO:0052915">
    <property type="term" value="F:23S rRNA (guanine(2445)-N(2))-methyltransferase activity"/>
    <property type="evidence" value="ECO:0007669"/>
    <property type="project" value="UniProtKB-UniRule"/>
</dbReference>
<evidence type="ECO:0000313" key="11">
    <source>
        <dbReference type="Proteomes" id="UP001160519"/>
    </source>
</evidence>
<accession>A0AA43TJX2</accession>
<comment type="similarity">
    <text evidence="6">Belongs to the methyltransferase superfamily. RlmKL family.</text>
</comment>
<dbReference type="InterPro" id="IPR017244">
    <property type="entry name" value="23SrRNA_methyltr_KL"/>
</dbReference>
<dbReference type="Proteomes" id="UP001160519">
    <property type="component" value="Unassembled WGS sequence"/>
</dbReference>
<dbReference type="InterPro" id="IPR029063">
    <property type="entry name" value="SAM-dependent_MTases_sf"/>
</dbReference>
<evidence type="ECO:0000256" key="6">
    <source>
        <dbReference type="HAMAP-Rule" id="MF_01858"/>
    </source>
</evidence>
<reference evidence="10" key="1">
    <citation type="submission" date="2023-01" db="EMBL/GenBank/DDBJ databases">
        <title>Biogeochemical cycle of methane in antarctic sediments.</title>
        <authorList>
            <person name="Roldan D.M."/>
            <person name="Menes R.J."/>
        </authorList>
    </citation>
    <scope>NUCLEOTIDE SEQUENCE [LARGE SCALE GENOMIC DNA]</scope>
    <source>
        <strain evidence="10">K-2018 MAG008</strain>
    </source>
</reference>
<evidence type="ECO:0000256" key="5">
    <source>
        <dbReference type="ARBA" id="ARBA00022691"/>
    </source>
</evidence>
<dbReference type="HAMAP" id="MF_01858">
    <property type="entry name" value="23SrRNA_methyltr_KL"/>
    <property type="match status" value="1"/>
</dbReference>
<feature type="domain" description="THUMP" evidence="9">
    <location>
        <begin position="45"/>
        <end position="157"/>
    </location>
</feature>
<feature type="region of interest" description="Disordered" evidence="8">
    <location>
        <begin position="416"/>
        <end position="439"/>
    </location>
</feature>